<dbReference type="Proteomes" id="UP001597034">
    <property type="component" value="Unassembled WGS sequence"/>
</dbReference>
<organism evidence="2 3">
    <name type="scientific">Haloarchaeobius litoreus</name>
    <dbReference type="NCBI Taxonomy" id="755306"/>
    <lineage>
        <taxon>Archaea</taxon>
        <taxon>Methanobacteriati</taxon>
        <taxon>Methanobacteriota</taxon>
        <taxon>Stenosarchaea group</taxon>
        <taxon>Halobacteria</taxon>
        <taxon>Halobacteriales</taxon>
        <taxon>Halorubellaceae</taxon>
        <taxon>Haloarchaeobius</taxon>
    </lineage>
</organism>
<keyword evidence="3" id="KW-1185">Reference proteome</keyword>
<dbReference type="InterPro" id="IPR036390">
    <property type="entry name" value="WH_DNA-bd_sf"/>
</dbReference>
<dbReference type="InterPro" id="IPR002831">
    <property type="entry name" value="Tscrpt_reg_TrmB_N"/>
</dbReference>
<evidence type="ECO:0000313" key="2">
    <source>
        <dbReference type="EMBL" id="MFD1645925.1"/>
    </source>
</evidence>
<dbReference type="Pfam" id="PF01978">
    <property type="entry name" value="TrmB"/>
    <property type="match status" value="1"/>
</dbReference>
<feature type="domain" description="Transcription regulator TrmB N-terminal" evidence="1">
    <location>
        <begin position="20"/>
        <end position="82"/>
    </location>
</feature>
<gene>
    <name evidence="2" type="ORF">ACFSBL_09540</name>
</gene>
<dbReference type="PANTHER" id="PTHR34293:SF1">
    <property type="entry name" value="HTH-TYPE TRANSCRIPTIONAL REGULATOR TRMBL2"/>
    <property type="match status" value="1"/>
</dbReference>
<sequence>MTDTDAGATDDIVAETVELLKSFELTEYEAKCFVALARIGQGTAKEASEVADVPQARVYDCMETLQDRGLVDVQQSKPRQYRGSDSDDALDTIERRVDRKLERLGELLPQLREGERGDEGGEIWVTDGSDEVAERMATLVGAADDEVMLAVAAPDLLTDDLLDALVLADEAGVDVTVGSPDGSIRQRVADRVAGATVVETWTWWETVPIRDGAVSSVLMTDGEALLVSADAATELPSVRTHRAVWTDSGEAPLVGMMRPLLANAIRGEVEGTATL</sequence>
<accession>A0ABD6DJE9</accession>
<dbReference type="AlphaFoldDB" id="A0ABD6DJE9"/>
<name>A0ABD6DJE9_9EURY</name>
<dbReference type="PANTHER" id="PTHR34293">
    <property type="entry name" value="HTH-TYPE TRANSCRIPTIONAL REGULATOR TRMBL2"/>
    <property type="match status" value="1"/>
</dbReference>
<dbReference type="SUPFAM" id="SSF46785">
    <property type="entry name" value="Winged helix' DNA-binding domain"/>
    <property type="match status" value="1"/>
</dbReference>
<dbReference type="InterPro" id="IPR036388">
    <property type="entry name" value="WH-like_DNA-bd_sf"/>
</dbReference>
<dbReference type="RefSeq" id="WP_256398549.1">
    <property type="nucleotide sequence ID" value="NZ_JANHJR010000001.1"/>
</dbReference>
<dbReference type="EMBL" id="JBHUDO010000002">
    <property type="protein sequence ID" value="MFD1645925.1"/>
    <property type="molecule type" value="Genomic_DNA"/>
</dbReference>
<dbReference type="InterPro" id="IPR051797">
    <property type="entry name" value="TrmB-like"/>
</dbReference>
<evidence type="ECO:0000313" key="3">
    <source>
        <dbReference type="Proteomes" id="UP001597034"/>
    </source>
</evidence>
<comment type="caution">
    <text evidence="2">The sequence shown here is derived from an EMBL/GenBank/DDBJ whole genome shotgun (WGS) entry which is preliminary data.</text>
</comment>
<dbReference type="Gene3D" id="1.10.10.10">
    <property type="entry name" value="Winged helix-like DNA-binding domain superfamily/Winged helix DNA-binding domain"/>
    <property type="match status" value="1"/>
</dbReference>
<protein>
    <submittedName>
        <fullName evidence="2">TrmB family transcriptional regulator</fullName>
    </submittedName>
</protein>
<reference evidence="2 3" key="1">
    <citation type="journal article" date="2019" name="Int. J. Syst. Evol. Microbiol.">
        <title>The Global Catalogue of Microorganisms (GCM) 10K type strain sequencing project: providing services to taxonomists for standard genome sequencing and annotation.</title>
        <authorList>
            <consortium name="The Broad Institute Genomics Platform"/>
            <consortium name="The Broad Institute Genome Sequencing Center for Infectious Disease"/>
            <person name="Wu L."/>
            <person name="Ma J."/>
        </authorList>
    </citation>
    <scope>NUCLEOTIDE SEQUENCE [LARGE SCALE GENOMIC DNA]</scope>
    <source>
        <strain evidence="2 3">CGMCC 1.10390</strain>
    </source>
</reference>
<evidence type="ECO:0000259" key="1">
    <source>
        <dbReference type="Pfam" id="PF01978"/>
    </source>
</evidence>
<proteinExistence type="predicted"/>